<name>A0A649VYL2_9CAUD</name>
<gene>
    <name evidence="1" type="primary">46</name>
    <name evidence="1" type="ORF">PBI_ISCA_46</name>
</gene>
<dbReference type="Pfam" id="PF23887">
    <property type="entry name" value="Phage_Gene47"/>
    <property type="match status" value="1"/>
</dbReference>
<proteinExistence type="predicted"/>
<reference evidence="1 2" key="1">
    <citation type="submission" date="2019-10" db="EMBL/GenBank/DDBJ databases">
        <authorList>
            <person name="Garlena R.A."/>
            <person name="Russell D.A."/>
            <person name="Pope W.H."/>
            <person name="Jacobs-Sera D."/>
            <person name="Hatfull G.F."/>
        </authorList>
    </citation>
    <scope>NUCLEOTIDE SEQUENCE [LARGE SCALE GENOMIC DNA]</scope>
</reference>
<dbReference type="Proteomes" id="UP000422615">
    <property type="component" value="Segment"/>
</dbReference>
<evidence type="ECO:0000313" key="2">
    <source>
        <dbReference type="Proteomes" id="UP000422615"/>
    </source>
</evidence>
<evidence type="ECO:0000313" key="1">
    <source>
        <dbReference type="EMBL" id="QGJ97328.1"/>
    </source>
</evidence>
<protein>
    <submittedName>
        <fullName evidence="1">Uncharacterized protein</fullName>
    </submittedName>
</protein>
<sequence length="68" mass="7414">MKNVAVRVHLDNGLIAAGTGEVLFEPSEGAVYVMGNDGAHTVFNFDHITHYVVVPVDDEKEEEGFRIG</sequence>
<dbReference type="InterPro" id="IPR056973">
    <property type="entry name" value="Phage_L5_Gp47"/>
</dbReference>
<dbReference type="EMBL" id="MN586063">
    <property type="protein sequence ID" value="QGJ97328.1"/>
    <property type="molecule type" value="Genomic_DNA"/>
</dbReference>
<accession>A0A649VYL2</accession>
<organism evidence="1 2">
    <name type="scientific">Mycobacterium phage Isca</name>
    <dbReference type="NCBI Taxonomy" id="2656583"/>
    <lineage>
        <taxon>Viruses</taxon>
        <taxon>Duplodnaviria</taxon>
        <taxon>Heunggongvirae</taxon>
        <taxon>Uroviricota</taxon>
        <taxon>Caudoviricetes</taxon>
        <taxon>Veracruzvirus</taxon>
        <taxon>Veracruzvirus rockstar</taxon>
    </lineage>
</organism>